<organism evidence="1">
    <name type="scientific">bioreactor metagenome</name>
    <dbReference type="NCBI Taxonomy" id="1076179"/>
    <lineage>
        <taxon>unclassified sequences</taxon>
        <taxon>metagenomes</taxon>
        <taxon>ecological metagenomes</taxon>
    </lineage>
</organism>
<dbReference type="AlphaFoldDB" id="A0A645CGZ8"/>
<accession>A0A645CGZ8</accession>
<dbReference type="EMBL" id="VSSQ01027101">
    <property type="protein sequence ID" value="MPM76154.1"/>
    <property type="molecule type" value="Genomic_DNA"/>
</dbReference>
<evidence type="ECO:0000313" key="1">
    <source>
        <dbReference type="EMBL" id="MPM76154.1"/>
    </source>
</evidence>
<name>A0A645CGZ8_9ZZZZ</name>
<proteinExistence type="predicted"/>
<sequence length="122" mass="13357">MGLLDQSPLTRVQSARKGALFIAEKLCLQKPLGKGGAADFHQVFVLARAVTVDIGGQNVFTHARLTLDEYAGIHRGHLLRHFQKLLHFLAFVNNFGLAFFPVKLEIDVGNGLVVQGVLPDII</sequence>
<protein>
    <submittedName>
        <fullName evidence="1">Uncharacterized protein</fullName>
    </submittedName>
</protein>
<reference evidence="1" key="1">
    <citation type="submission" date="2019-08" db="EMBL/GenBank/DDBJ databases">
        <authorList>
            <person name="Kucharzyk K."/>
            <person name="Murdoch R.W."/>
            <person name="Higgins S."/>
            <person name="Loffler F."/>
        </authorList>
    </citation>
    <scope>NUCLEOTIDE SEQUENCE</scope>
</reference>
<comment type="caution">
    <text evidence="1">The sequence shown here is derived from an EMBL/GenBank/DDBJ whole genome shotgun (WGS) entry which is preliminary data.</text>
</comment>
<dbReference type="AntiFam" id="ANF00077">
    <property type="entry name" value="Shadow ORF (opposite AtoC)"/>
</dbReference>
<gene>
    <name evidence="1" type="ORF">SDC9_123150</name>
</gene>